<proteinExistence type="predicted"/>
<feature type="domain" description="BioF2-like acetyltransferase" evidence="1">
    <location>
        <begin position="194"/>
        <end position="265"/>
    </location>
</feature>
<dbReference type="InterPro" id="IPR016181">
    <property type="entry name" value="Acyl_CoA_acyltransferase"/>
</dbReference>
<accession>A0A1M5IJ09</accession>
<dbReference type="Proteomes" id="UP000184368">
    <property type="component" value="Unassembled WGS sequence"/>
</dbReference>
<dbReference type="STRING" id="1302690.BUE76_10075"/>
<dbReference type="Pfam" id="PF13480">
    <property type="entry name" value="Acetyltransf_6"/>
    <property type="match status" value="1"/>
</dbReference>
<evidence type="ECO:0000313" key="2">
    <source>
        <dbReference type="EMBL" id="SHG28257.1"/>
    </source>
</evidence>
<keyword evidence="2" id="KW-0808">Transferase</keyword>
<dbReference type="AlphaFoldDB" id="A0A1M5IJ09"/>
<keyword evidence="3" id="KW-1185">Reference proteome</keyword>
<organism evidence="2 3">
    <name type="scientific">Cnuella takakiae</name>
    <dbReference type="NCBI Taxonomy" id="1302690"/>
    <lineage>
        <taxon>Bacteria</taxon>
        <taxon>Pseudomonadati</taxon>
        <taxon>Bacteroidota</taxon>
        <taxon>Chitinophagia</taxon>
        <taxon>Chitinophagales</taxon>
        <taxon>Chitinophagaceae</taxon>
        <taxon>Cnuella</taxon>
    </lineage>
</organism>
<dbReference type="GO" id="GO:0016740">
    <property type="term" value="F:transferase activity"/>
    <property type="evidence" value="ECO:0007669"/>
    <property type="project" value="UniProtKB-KW"/>
</dbReference>
<sequence length="316" mass="36155">MYSIQFLQRWQIHPGKWDRCNLLAGNGHVYAQTAFLDALCPGWCALVLNDYDVIMPLPQRTKWGIRYCYQPFLTPMLGVVGNGLHEDLIAAFLAAIPKRYRLWDLSFNPGHPLPKGYRHQIPRSNYVLSLNKPYDVLAKAFHRNIHQALAKANKHQLIVKRKVPLQDVIATSAVQYPKVMKVEAGAFERVQAFAAAAPEQVRTYGVYHPDGRLLASCAFLEFRKRAYYWLVGNKPEGRSMGASAFLLHAFISDYAATDTVLDFEGSDQPGVAAFYRKFGAQHEPYLTLYNNRLSWPLCRLKKMPVNYRHLYHLSKL</sequence>
<dbReference type="SUPFAM" id="SSF55729">
    <property type="entry name" value="Acyl-CoA N-acyltransferases (Nat)"/>
    <property type="match status" value="1"/>
</dbReference>
<protein>
    <submittedName>
        <fullName evidence="2">Acetyltransferase (GNAT) domain-containing protein</fullName>
    </submittedName>
</protein>
<evidence type="ECO:0000313" key="3">
    <source>
        <dbReference type="Proteomes" id="UP000184368"/>
    </source>
</evidence>
<reference evidence="2 3" key="1">
    <citation type="submission" date="2016-11" db="EMBL/GenBank/DDBJ databases">
        <authorList>
            <person name="Jaros S."/>
            <person name="Januszkiewicz K."/>
            <person name="Wedrychowicz H."/>
        </authorList>
    </citation>
    <scope>NUCLEOTIDE SEQUENCE [LARGE SCALE GENOMIC DNA]</scope>
    <source>
        <strain evidence="2 3">DSM 26897</strain>
    </source>
</reference>
<dbReference type="InterPro" id="IPR038740">
    <property type="entry name" value="BioF2-like_GNAT_dom"/>
</dbReference>
<dbReference type="RefSeq" id="WP_073048161.1">
    <property type="nucleotide sequence ID" value="NZ_FQUO01000024.1"/>
</dbReference>
<dbReference type="EMBL" id="FQUO01000024">
    <property type="protein sequence ID" value="SHG28257.1"/>
    <property type="molecule type" value="Genomic_DNA"/>
</dbReference>
<dbReference type="OrthoDB" id="1113003at2"/>
<dbReference type="Gene3D" id="3.40.630.30">
    <property type="match status" value="1"/>
</dbReference>
<evidence type="ECO:0000259" key="1">
    <source>
        <dbReference type="Pfam" id="PF13480"/>
    </source>
</evidence>
<gene>
    <name evidence="2" type="ORF">SAMN05444008_12410</name>
</gene>
<name>A0A1M5IJ09_9BACT</name>